<organism evidence="1">
    <name type="scientific">marine sediment metagenome</name>
    <dbReference type="NCBI Taxonomy" id="412755"/>
    <lineage>
        <taxon>unclassified sequences</taxon>
        <taxon>metagenomes</taxon>
        <taxon>ecological metagenomes</taxon>
    </lineage>
</organism>
<dbReference type="EMBL" id="LAZR01019502">
    <property type="protein sequence ID" value="KKL92304.1"/>
    <property type="molecule type" value="Genomic_DNA"/>
</dbReference>
<accession>A0A0F9G0X4</accession>
<feature type="non-terminal residue" evidence="1">
    <location>
        <position position="157"/>
    </location>
</feature>
<evidence type="ECO:0000313" key="1">
    <source>
        <dbReference type="EMBL" id="KKL92304.1"/>
    </source>
</evidence>
<sequence>MGSILNEKNVRANFPQRLVMGTKTWRKEIAEPALANRMIMLRSLESGYFTKNARNTSVDKSHPVNLIDRGLSILIPYLVMTDPKVLITSKKKELRPFSKTTEMAFNHLIEEIKFARNTLRPVVRDAMLGLGITKTGLMKSHEVEIFGHTHEVGQVYS</sequence>
<reference evidence="1" key="1">
    <citation type="journal article" date="2015" name="Nature">
        <title>Complex archaea that bridge the gap between prokaryotes and eukaryotes.</title>
        <authorList>
            <person name="Spang A."/>
            <person name="Saw J.H."/>
            <person name="Jorgensen S.L."/>
            <person name="Zaremba-Niedzwiedzka K."/>
            <person name="Martijn J."/>
            <person name="Lind A.E."/>
            <person name="van Eijk R."/>
            <person name="Schleper C."/>
            <person name="Guy L."/>
            <person name="Ettema T.J."/>
        </authorList>
    </citation>
    <scope>NUCLEOTIDE SEQUENCE</scope>
</reference>
<dbReference type="AlphaFoldDB" id="A0A0F9G0X4"/>
<proteinExistence type="predicted"/>
<protein>
    <submittedName>
        <fullName evidence="1">Uncharacterized protein</fullName>
    </submittedName>
</protein>
<comment type="caution">
    <text evidence="1">The sequence shown here is derived from an EMBL/GenBank/DDBJ whole genome shotgun (WGS) entry which is preliminary data.</text>
</comment>
<gene>
    <name evidence="1" type="ORF">LCGC14_1886040</name>
</gene>
<name>A0A0F9G0X4_9ZZZZ</name>